<dbReference type="Gramene" id="OIV99040">
    <property type="protein sequence ID" value="OIV99040"/>
    <property type="gene ID" value="TanjilG_32299"/>
</dbReference>
<dbReference type="EMBL" id="CM007373">
    <property type="protein sequence ID" value="OIV99040.1"/>
    <property type="molecule type" value="Genomic_DNA"/>
</dbReference>
<dbReference type="Proteomes" id="UP000188354">
    <property type="component" value="Chromosome LG13"/>
</dbReference>
<reference evidence="1 2" key="1">
    <citation type="journal article" date="2017" name="Plant Biotechnol. J.">
        <title>A comprehensive draft genome sequence for lupin (Lupinus angustifolius), an emerging health food: insights into plant-microbe interactions and legume evolution.</title>
        <authorList>
            <person name="Hane J.K."/>
            <person name="Ming Y."/>
            <person name="Kamphuis L.G."/>
            <person name="Nelson M.N."/>
            <person name="Garg G."/>
            <person name="Atkins C.A."/>
            <person name="Bayer P.E."/>
            <person name="Bravo A."/>
            <person name="Bringans S."/>
            <person name="Cannon S."/>
            <person name="Edwards D."/>
            <person name="Foley R."/>
            <person name="Gao L.L."/>
            <person name="Harrison M.J."/>
            <person name="Huang W."/>
            <person name="Hurgobin B."/>
            <person name="Li S."/>
            <person name="Liu C.W."/>
            <person name="McGrath A."/>
            <person name="Morahan G."/>
            <person name="Murray J."/>
            <person name="Weller J."/>
            <person name="Jian J."/>
            <person name="Singh K.B."/>
        </authorList>
    </citation>
    <scope>NUCLEOTIDE SEQUENCE [LARGE SCALE GENOMIC DNA]</scope>
    <source>
        <strain evidence="2">cv. Tanjil</strain>
        <tissue evidence="1">Whole plant</tissue>
    </source>
</reference>
<evidence type="ECO:0000313" key="2">
    <source>
        <dbReference type="Proteomes" id="UP000188354"/>
    </source>
</evidence>
<proteinExistence type="predicted"/>
<organism evidence="1 2">
    <name type="scientific">Lupinus angustifolius</name>
    <name type="common">Narrow-leaved blue lupine</name>
    <dbReference type="NCBI Taxonomy" id="3871"/>
    <lineage>
        <taxon>Eukaryota</taxon>
        <taxon>Viridiplantae</taxon>
        <taxon>Streptophyta</taxon>
        <taxon>Embryophyta</taxon>
        <taxon>Tracheophyta</taxon>
        <taxon>Spermatophyta</taxon>
        <taxon>Magnoliopsida</taxon>
        <taxon>eudicotyledons</taxon>
        <taxon>Gunneridae</taxon>
        <taxon>Pentapetalae</taxon>
        <taxon>rosids</taxon>
        <taxon>fabids</taxon>
        <taxon>Fabales</taxon>
        <taxon>Fabaceae</taxon>
        <taxon>Papilionoideae</taxon>
        <taxon>50 kb inversion clade</taxon>
        <taxon>genistoids sensu lato</taxon>
        <taxon>core genistoids</taxon>
        <taxon>Genisteae</taxon>
        <taxon>Lupinus</taxon>
    </lineage>
</organism>
<accession>A0A4P1R0K4</accession>
<keyword evidence="2" id="KW-1185">Reference proteome</keyword>
<name>A0A4P1R0K4_LUPAN</name>
<dbReference type="AlphaFoldDB" id="A0A4P1R0K4"/>
<gene>
    <name evidence="1" type="ORF">TanjilG_32299</name>
</gene>
<evidence type="ECO:0000313" key="1">
    <source>
        <dbReference type="EMBL" id="OIV99040.1"/>
    </source>
</evidence>
<protein>
    <submittedName>
        <fullName evidence="1">Uncharacterized protein</fullName>
    </submittedName>
</protein>
<sequence length="110" mass="12526">MVEDNMDDGCGSNKDRIQRQQLPLIFLFSGRYPVSPVTFVTPVPPPIGCVDAFTALSSTDLVMRRMDVLRSEKKKKKKKRGNFHLRFLVSLRSFRKKMVDLGHVAQADSE</sequence>